<dbReference type="KEGG" id="dcp:RN607_05050"/>
<evidence type="ECO:0000313" key="1">
    <source>
        <dbReference type="EMBL" id="WNM28372.1"/>
    </source>
</evidence>
<dbReference type="RefSeq" id="WP_313544781.1">
    <property type="nucleotide sequence ID" value="NZ_CP134880.1"/>
</dbReference>
<dbReference type="Gene3D" id="2.180.10.10">
    <property type="entry name" value="RHS repeat-associated core"/>
    <property type="match status" value="1"/>
</dbReference>
<dbReference type="AlphaFoldDB" id="A0AA96FFB3"/>
<sequence>MTKTGEATPTVPAVRTTGYSMLLAPTTTVESLGTVTRTTTTAYLADGRTASSSTATAGLASSQALPTTDYVYDPVTGLQTATKSVDAAGVTISSVSIGYDRWGRTVTYTDTDGTVISTAKKLDTASGTYPAYKFSAACDAAGNMIVWAMPGGVAQTARGALAGTDRPGQWISGQTQGRAGCGGQCSVRRVRVRVRCRQGA</sequence>
<protein>
    <submittedName>
        <fullName evidence="1">Uncharacterized protein</fullName>
    </submittedName>
</protein>
<name>A0AA96FFB3_9MICO</name>
<reference evidence="1" key="1">
    <citation type="submission" date="2023-09" db="EMBL/GenBank/DDBJ databases">
        <title>Demequina sp. a novel bacteria isolated from Capsicum annuum.</title>
        <authorList>
            <person name="Humaira Z."/>
            <person name="Lee J."/>
            <person name="Cho D."/>
        </authorList>
    </citation>
    <scope>NUCLEOTIDE SEQUENCE</scope>
    <source>
        <strain evidence="1">PMTSA13</strain>
    </source>
</reference>
<dbReference type="Proteomes" id="UP001303408">
    <property type="component" value="Chromosome"/>
</dbReference>
<organism evidence="1">
    <name type="scientific">Demequina capsici</name>
    <dbReference type="NCBI Taxonomy" id="3075620"/>
    <lineage>
        <taxon>Bacteria</taxon>
        <taxon>Bacillati</taxon>
        <taxon>Actinomycetota</taxon>
        <taxon>Actinomycetes</taxon>
        <taxon>Micrococcales</taxon>
        <taxon>Demequinaceae</taxon>
        <taxon>Demequina</taxon>
    </lineage>
</organism>
<proteinExistence type="predicted"/>
<gene>
    <name evidence="1" type="ORF">RN607_05050</name>
</gene>
<accession>A0AA96FFB3</accession>
<dbReference type="EMBL" id="CP134880">
    <property type="protein sequence ID" value="WNM28372.1"/>
    <property type="molecule type" value="Genomic_DNA"/>
</dbReference>